<name>R0K302_EXST2</name>
<evidence type="ECO:0000313" key="1">
    <source>
        <dbReference type="EMBL" id="EOA87498.1"/>
    </source>
</evidence>
<dbReference type="GeneID" id="19402273"/>
<organism evidence="1 2">
    <name type="scientific">Exserohilum turcicum (strain 28A)</name>
    <name type="common">Northern leaf blight fungus</name>
    <name type="synonym">Setosphaeria turcica</name>
    <dbReference type="NCBI Taxonomy" id="671987"/>
    <lineage>
        <taxon>Eukaryota</taxon>
        <taxon>Fungi</taxon>
        <taxon>Dikarya</taxon>
        <taxon>Ascomycota</taxon>
        <taxon>Pezizomycotina</taxon>
        <taxon>Dothideomycetes</taxon>
        <taxon>Pleosporomycetidae</taxon>
        <taxon>Pleosporales</taxon>
        <taxon>Pleosporineae</taxon>
        <taxon>Pleosporaceae</taxon>
        <taxon>Exserohilum</taxon>
    </lineage>
</organism>
<protein>
    <submittedName>
        <fullName evidence="1">Uncharacterized protein</fullName>
    </submittedName>
</protein>
<proteinExistence type="predicted"/>
<keyword evidence="2" id="KW-1185">Reference proteome</keyword>
<dbReference type="RefSeq" id="XP_008024986.1">
    <property type="nucleotide sequence ID" value="XM_008026795.1"/>
</dbReference>
<reference evidence="1 2" key="2">
    <citation type="journal article" date="2013" name="PLoS Genet.">
        <title>Comparative genome structure, secondary metabolite, and effector coding capacity across Cochliobolus pathogens.</title>
        <authorList>
            <person name="Condon B.J."/>
            <person name="Leng Y."/>
            <person name="Wu D."/>
            <person name="Bushley K.E."/>
            <person name="Ohm R.A."/>
            <person name="Otillar R."/>
            <person name="Martin J."/>
            <person name="Schackwitz W."/>
            <person name="Grimwood J."/>
            <person name="MohdZainudin N."/>
            <person name="Xue C."/>
            <person name="Wang R."/>
            <person name="Manning V.A."/>
            <person name="Dhillon B."/>
            <person name="Tu Z.J."/>
            <person name="Steffenson B.J."/>
            <person name="Salamov A."/>
            <person name="Sun H."/>
            <person name="Lowry S."/>
            <person name="LaButti K."/>
            <person name="Han J."/>
            <person name="Copeland A."/>
            <person name="Lindquist E."/>
            <person name="Barry K."/>
            <person name="Schmutz J."/>
            <person name="Baker S.E."/>
            <person name="Ciuffetti L.M."/>
            <person name="Grigoriev I.V."/>
            <person name="Zhong S."/>
            <person name="Turgeon B.G."/>
        </authorList>
    </citation>
    <scope>NUCLEOTIDE SEQUENCE [LARGE SCALE GENOMIC DNA]</scope>
    <source>
        <strain evidence="2">28A</strain>
    </source>
</reference>
<accession>R0K302</accession>
<dbReference type="Proteomes" id="UP000016935">
    <property type="component" value="Unassembled WGS sequence"/>
</dbReference>
<dbReference type="AlphaFoldDB" id="R0K302"/>
<reference evidence="1 2" key="1">
    <citation type="journal article" date="2012" name="PLoS Pathog.">
        <title>Diverse lifestyles and strategies of plant pathogenesis encoded in the genomes of eighteen Dothideomycetes fungi.</title>
        <authorList>
            <person name="Ohm R.A."/>
            <person name="Feau N."/>
            <person name="Henrissat B."/>
            <person name="Schoch C.L."/>
            <person name="Horwitz B.A."/>
            <person name="Barry K.W."/>
            <person name="Condon B.J."/>
            <person name="Copeland A.C."/>
            <person name="Dhillon B."/>
            <person name="Glaser F."/>
            <person name="Hesse C.N."/>
            <person name="Kosti I."/>
            <person name="LaButti K."/>
            <person name="Lindquist E.A."/>
            <person name="Lucas S."/>
            <person name="Salamov A.A."/>
            <person name="Bradshaw R.E."/>
            <person name="Ciuffetti L."/>
            <person name="Hamelin R.C."/>
            <person name="Kema G.H.J."/>
            <person name="Lawrence C."/>
            <person name="Scott J.A."/>
            <person name="Spatafora J.W."/>
            <person name="Turgeon B.G."/>
            <person name="de Wit P.J.G.M."/>
            <person name="Zhong S."/>
            <person name="Goodwin S.B."/>
            <person name="Grigoriev I.V."/>
        </authorList>
    </citation>
    <scope>NUCLEOTIDE SEQUENCE [LARGE SCALE GENOMIC DNA]</scope>
    <source>
        <strain evidence="2">28A</strain>
    </source>
</reference>
<dbReference type="EMBL" id="KB908592">
    <property type="protein sequence ID" value="EOA87498.1"/>
    <property type="molecule type" value="Genomic_DNA"/>
</dbReference>
<evidence type="ECO:0000313" key="2">
    <source>
        <dbReference type="Proteomes" id="UP000016935"/>
    </source>
</evidence>
<gene>
    <name evidence="1" type="ORF">SETTUDRAFT_20013</name>
</gene>
<sequence length="74" mass="8350">MASGAPRVDDALQYLIDRGESKDYITTFLVNVLFITAANTYQEASRMWVAFHMGRYNDTLERIPIPGTAEVIQP</sequence>
<dbReference type="OrthoDB" id="1055148at2759"/>
<dbReference type="HOGENOM" id="CLU_2689375_0_0_1"/>